<comment type="similarity">
    <text evidence="2">In the C-terminal section; belongs to the transpeptidase family.</text>
</comment>
<keyword evidence="7" id="KW-0808">Transferase</keyword>
<proteinExistence type="inferred from homology"/>
<dbReference type="Proteomes" id="UP000248745">
    <property type="component" value="Unassembled WGS sequence"/>
</dbReference>
<dbReference type="GO" id="GO:0006793">
    <property type="term" value="P:phosphorus metabolic process"/>
    <property type="evidence" value="ECO:0007669"/>
    <property type="project" value="UniProtKB-ARBA"/>
</dbReference>
<evidence type="ECO:0000256" key="1">
    <source>
        <dbReference type="ARBA" id="ARBA00004752"/>
    </source>
</evidence>
<keyword evidence="14" id="KW-1185">Reference proteome</keyword>
<dbReference type="InterPro" id="IPR023346">
    <property type="entry name" value="Lysozyme-like_dom_sf"/>
</dbReference>
<dbReference type="PANTHER" id="PTHR32282:SF15">
    <property type="entry name" value="PENICILLIN-BINDING PROTEIN 1C"/>
    <property type="match status" value="1"/>
</dbReference>
<comment type="caution">
    <text evidence="13">The sequence shown here is derived from an EMBL/GenBank/DDBJ whole genome shotgun (WGS) entry which is preliminary data.</text>
</comment>
<comment type="pathway">
    <text evidence="1">Cell wall biogenesis; peptidoglycan biosynthesis.</text>
</comment>
<evidence type="ECO:0000313" key="14">
    <source>
        <dbReference type="Proteomes" id="UP000248745"/>
    </source>
</evidence>
<name>A0A2W2C1R8_9BACT</name>
<dbReference type="GO" id="GO:0009252">
    <property type="term" value="P:peptidoglycan biosynthetic process"/>
    <property type="evidence" value="ECO:0007669"/>
    <property type="project" value="InterPro"/>
</dbReference>
<dbReference type="EC" id="2.4.99.28" evidence="10"/>
<dbReference type="GO" id="GO:0006508">
    <property type="term" value="P:proteolysis"/>
    <property type="evidence" value="ECO:0007669"/>
    <property type="project" value="UniProtKB-KW"/>
</dbReference>
<evidence type="ECO:0000256" key="3">
    <source>
        <dbReference type="ARBA" id="ARBA00007739"/>
    </source>
</evidence>
<dbReference type="Gene3D" id="1.10.3810.10">
    <property type="entry name" value="Biosynthetic peptidoglycan transglycosylase-like"/>
    <property type="match status" value="1"/>
</dbReference>
<reference evidence="13 14" key="1">
    <citation type="submission" date="2018-06" db="EMBL/GenBank/DDBJ databases">
        <title>Mucibacter soli gen. nov., sp. nov., a new member of the family Chitinophagaceae producing mucin.</title>
        <authorList>
            <person name="Kim M.-K."/>
            <person name="Park S."/>
            <person name="Kim T.-S."/>
            <person name="Joung Y."/>
            <person name="Han J.-H."/>
            <person name="Kim S.B."/>
        </authorList>
    </citation>
    <scope>NUCLEOTIDE SEQUENCE [LARGE SCALE GENOMIC DNA]</scope>
    <source>
        <strain evidence="13 14">R1-15</strain>
    </source>
</reference>
<dbReference type="InterPro" id="IPR001460">
    <property type="entry name" value="PCN-bd_Tpept"/>
</dbReference>
<dbReference type="InterPro" id="IPR001736">
    <property type="entry name" value="PLipase_D/transphosphatidylase"/>
</dbReference>
<dbReference type="Gene3D" id="3.40.710.10">
    <property type="entry name" value="DD-peptidase/beta-lactamase superfamily"/>
    <property type="match status" value="1"/>
</dbReference>
<dbReference type="InterPro" id="IPR011815">
    <property type="entry name" value="PBP_1c"/>
</dbReference>
<comment type="catalytic activity">
    <reaction evidence="11">
        <text>[GlcNAc-(1-&gt;4)-Mur2Ac(oyl-L-Ala-gamma-D-Glu-L-Lys-D-Ala-D-Ala)](n)-di-trans,octa-cis-undecaprenyl diphosphate + beta-D-GlcNAc-(1-&gt;4)-Mur2Ac(oyl-L-Ala-gamma-D-Glu-L-Lys-D-Ala-D-Ala)-di-trans,octa-cis-undecaprenyl diphosphate = [GlcNAc-(1-&gt;4)-Mur2Ac(oyl-L-Ala-gamma-D-Glu-L-Lys-D-Ala-D-Ala)](n+1)-di-trans,octa-cis-undecaprenyl diphosphate + di-trans,octa-cis-undecaprenyl diphosphate + H(+)</text>
        <dbReference type="Rhea" id="RHEA:23708"/>
        <dbReference type="Rhea" id="RHEA-COMP:9602"/>
        <dbReference type="Rhea" id="RHEA-COMP:9603"/>
        <dbReference type="ChEBI" id="CHEBI:15378"/>
        <dbReference type="ChEBI" id="CHEBI:58405"/>
        <dbReference type="ChEBI" id="CHEBI:60033"/>
        <dbReference type="ChEBI" id="CHEBI:78435"/>
        <dbReference type="EC" id="2.4.99.28"/>
    </reaction>
</comment>
<sequence>MKIKLKKLAKWSGISIISAVLLFFLLDLIFPLKADVEYAPVIMAKDGTVLHAYITKDQQWRMKARLDEITPQLREAILFKEDKHFYHHYGVNPLAVGRAVINNIFHLRRTSGASTITMQVARMLDRKPRNYWNKCVEMFRAIQLEKDYSKEEILQLYLNLVPYGSNIQGVKAASILYFNKTPDQLSLAELTALSIIPNRPNYLVIGKDNDRIIAERNKWLHRFEAAHLFPETVIQDALQEPLTASRHAAPDGMQQFSWRMRNVYPAATEIHTTIDPAVQKKAEDITTNYSKTLNLQGVYNAAVFIVDNQTHQVLAYIGSPDFEDSFHQGQVDGVRAVRSPGSALKPLLYGLAFDNGINTPKTIIADVPVNFKGYAPENYDLAFHGNVTVEDALRQSLNIPAVKTLNDLSVKTFTESLVKCGFASIWHDRKKMGLSMILGGCGVRLDEMTNLYSCFANNGEYNALQWTVPDSVWHDKKIIRCLPEGTKIISPASTYMLTKILSELHRPDLPNLFDHAGNIPRIAWKTGTSYGRKDGWSIGYNKRYTIGVWTGNFSGAGVAGLSGAGTATPLLFQLFNSIDHNASNEWVQPPQDVAFRLVCARTGMLPNDFCNEQVTDLYIPGVSKNEVCNHMKEVWISADSKFSYCTSCLPVNGYITKLMPNISPEMAVYNTVHHIPYEKIPPHNPSCTRTFEGQAPMINSLQNEMTYLIIDKGQQQLQLSCATANDVQTVYWYINDQFFGSCRSNDKLFFAPADPKVKISCTDDKGRTSNIQIKVKFM</sequence>
<keyword evidence="9" id="KW-0511">Multifunctional enzyme</keyword>
<evidence type="ECO:0000256" key="4">
    <source>
        <dbReference type="ARBA" id="ARBA00022645"/>
    </source>
</evidence>
<dbReference type="GO" id="GO:0008658">
    <property type="term" value="F:penicillin binding"/>
    <property type="evidence" value="ECO:0007669"/>
    <property type="project" value="InterPro"/>
</dbReference>
<dbReference type="InterPro" id="IPR012338">
    <property type="entry name" value="Beta-lactam/transpept-like"/>
</dbReference>
<evidence type="ECO:0000256" key="2">
    <source>
        <dbReference type="ARBA" id="ARBA00007090"/>
    </source>
</evidence>
<keyword evidence="5" id="KW-0645">Protease</keyword>
<evidence type="ECO:0000256" key="8">
    <source>
        <dbReference type="ARBA" id="ARBA00022801"/>
    </source>
</evidence>
<evidence type="ECO:0000259" key="12">
    <source>
        <dbReference type="PROSITE" id="PS50035"/>
    </source>
</evidence>
<feature type="domain" description="PLD phosphodiesterase" evidence="12">
    <location>
        <begin position="295"/>
        <end position="326"/>
    </location>
</feature>
<dbReference type="OrthoDB" id="9766909at2"/>
<dbReference type="InterPro" id="IPR036950">
    <property type="entry name" value="PBP_transglycosylase"/>
</dbReference>
<dbReference type="GO" id="GO:0004180">
    <property type="term" value="F:carboxypeptidase activity"/>
    <property type="evidence" value="ECO:0007669"/>
    <property type="project" value="UniProtKB-KW"/>
</dbReference>
<dbReference type="Pfam" id="PF00912">
    <property type="entry name" value="Transgly"/>
    <property type="match status" value="1"/>
</dbReference>
<dbReference type="InterPro" id="IPR050396">
    <property type="entry name" value="Glycosyltr_51/Transpeptidase"/>
</dbReference>
<evidence type="ECO:0000256" key="6">
    <source>
        <dbReference type="ARBA" id="ARBA00022676"/>
    </source>
</evidence>
<evidence type="ECO:0000256" key="5">
    <source>
        <dbReference type="ARBA" id="ARBA00022670"/>
    </source>
</evidence>
<dbReference type="PROSITE" id="PS50035">
    <property type="entry name" value="PLD"/>
    <property type="match status" value="1"/>
</dbReference>
<dbReference type="PANTHER" id="PTHR32282">
    <property type="entry name" value="BINDING PROTEIN TRANSPEPTIDASE, PUTATIVE-RELATED"/>
    <property type="match status" value="1"/>
</dbReference>
<organism evidence="13 14">
    <name type="scientific">Taibaiella soli</name>
    <dbReference type="NCBI Taxonomy" id="1649169"/>
    <lineage>
        <taxon>Bacteria</taxon>
        <taxon>Pseudomonadati</taxon>
        <taxon>Bacteroidota</taxon>
        <taxon>Chitinophagia</taxon>
        <taxon>Chitinophagales</taxon>
        <taxon>Chitinophagaceae</taxon>
        <taxon>Taibaiella</taxon>
    </lineage>
</organism>
<protein>
    <recommendedName>
        <fullName evidence="10">peptidoglycan glycosyltransferase</fullName>
        <ecNumber evidence="10">2.4.99.28</ecNumber>
    </recommendedName>
</protein>
<dbReference type="InterPro" id="IPR001264">
    <property type="entry name" value="Glyco_trans_51"/>
</dbReference>
<accession>A0A2W2C1R8</accession>
<evidence type="ECO:0000313" key="13">
    <source>
        <dbReference type="EMBL" id="PZF74003.1"/>
    </source>
</evidence>
<dbReference type="GO" id="GO:0008955">
    <property type="term" value="F:peptidoglycan glycosyltransferase activity"/>
    <property type="evidence" value="ECO:0007669"/>
    <property type="project" value="UniProtKB-EC"/>
</dbReference>
<dbReference type="Pfam" id="PF00905">
    <property type="entry name" value="Transpeptidase"/>
    <property type="match status" value="1"/>
</dbReference>
<dbReference type="Pfam" id="PF06832">
    <property type="entry name" value="BiPBP_C"/>
    <property type="match status" value="1"/>
</dbReference>
<dbReference type="NCBIfam" id="TIGR02073">
    <property type="entry name" value="PBP_1c"/>
    <property type="match status" value="1"/>
</dbReference>
<evidence type="ECO:0000256" key="11">
    <source>
        <dbReference type="ARBA" id="ARBA00049902"/>
    </source>
</evidence>
<evidence type="ECO:0000256" key="7">
    <source>
        <dbReference type="ARBA" id="ARBA00022679"/>
    </source>
</evidence>
<dbReference type="RefSeq" id="WP_110997849.1">
    <property type="nucleotide sequence ID" value="NZ_QKTW01000008.1"/>
</dbReference>
<dbReference type="GO" id="GO:0030288">
    <property type="term" value="C:outer membrane-bounded periplasmic space"/>
    <property type="evidence" value="ECO:0007669"/>
    <property type="project" value="TreeGrafter"/>
</dbReference>
<dbReference type="AlphaFoldDB" id="A0A2W2C1R8"/>
<comment type="similarity">
    <text evidence="3">In the N-terminal section; belongs to the glycosyltransferase 51 family.</text>
</comment>
<evidence type="ECO:0000256" key="10">
    <source>
        <dbReference type="ARBA" id="ARBA00044770"/>
    </source>
</evidence>
<gene>
    <name evidence="13" type="primary">pbpC</name>
    <name evidence="13" type="ORF">DN068_05260</name>
</gene>
<keyword evidence="6" id="KW-0328">Glycosyltransferase</keyword>
<dbReference type="SUPFAM" id="SSF56601">
    <property type="entry name" value="beta-lactamase/transpeptidase-like"/>
    <property type="match status" value="1"/>
</dbReference>
<dbReference type="EMBL" id="QKTW01000008">
    <property type="protein sequence ID" value="PZF74003.1"/>
    <property type="molecule type" value="Genomic_DNA"/>
</dbReference>
<keyword evidence="8" id="KW-0378">Hydrolase</keyword>
<keyword evidence="4" id="KW-0121">Carboxypeptidase</keyword>
<dbReference type="InterPro" id="IPR009647">
    <property type="entry name" value="PBP_C"/>
</dbReference>
<evidence type="ECO:0000256" key="9">
    <source>
        <dbReference type="ARBA" id="ARBA00023268"/>
    </source>
</evidence>
<dbReference type="SUPFAM" id="SSF53955">
    <property type="entry name" value="Lysozyme-like"/>
    <property type="match status" value="1"/>
</dbReference>